<dbReference type="InterPro" id="IPR029432">
    <property type="entry name" value="Gp28/Gp37-like_dom"/>
</dbReference>
<dbReference type="AlphaFoldDB" id="A0A7I8D6L1"/>
<gene>
    <name evidence="2" type="ORF">C12CBH8_14920</name>
</gene>
<feature type="domain" description="Gp28/Gp37-like" evidence="1">
    <location>
        <begin position="2"/>
        <end position="345"/>
    </location>
</feature>
<evidence type="ECO:0000313" key="3">
    <source>
        <dbReference type="Proteomes" id="UP000593890"/>
    </source>
</evidence>
<accession>A0A7I8D6L1</accession>
<reference evidence="3" key="1">
    <citation type="submission" date="2020-07" db="EMBL/GenBank/DDBJ databases">
        <title>Complete genome sequencing of Clostridia bacterium strain 12CBH8.</title>
        <authorList>
            <person name="Sakamoto M."/>
            <person name="Murakami T."/>
            <person name="Mori H."/>
        </authorList>
    </citation>
    <scope>NUCLEOTIDE SEQUENCE [LARGE SCALE GENOMIC DNA]</scope>
    <source>
        <strain evidence="3">12CBH8</strain>
    </source>
</reference>
<name>A0A7I8D6L1_9FIRM</name>
<organism evidence="2 3">
    <name type="scientific">Solibaculum mannosilyticum</name>
    <dbReference type="NCBI Taxonomy" id="2780922"/>
    <lineage>
        <taxon>Bacteria</taxon>
        <taxon>Bacillati</taxon>
        <taxon>Bacillota</taxon>
        <taxon>Clostridia</taxon>
        <taxon>Eubacteriales</taxon>
        <taxon>Oscillospiraceae</taxon>
        <taxon>Solibaculum</taxon>
    </lineage>
</organism>
<proteinExistence type="predicted"/>
<protein>
    <recommendedName>
        <fullName evidence="1">Gp28/Gp37-like domain-containing protein</fullName>
    </recommendedName>
</protein>
<evidence type="ECO:0000313" key="2">
    <source>
        <dbReference type="EMBL" id="BCI60853.1"/>
    </source>
</evidence>
<sequence length="353" mass="39744">MELYVFNPQLNFLGVIDTFSSLRWRRKYYSTGEMELHCAVTSKNQKILAPENIIARGDAVESGVIEGVTMEDSMDGGETIAVTGRFLSSYFDRRIVHTITNISGTVEAAMRRLVNENCISPTDATRIIPLLELGTLNGFAEQCEFQVSYKNLLTYLENLSTISSIGFRVRADFHRKSLVFETYQGLDRSFLQSDRPRMMFSDEYDNLKSSTYQYNAAAYKNYALVGGEGEGNDRIMVSIGDAQGLDRRELWVDAKSNRADGITDDEYRKILAEAGAVKLAESVIVENMEATIEETVGQGYRTKWDLGDIVSCGKQKWDIAMTVRITEIEEIYENGVQQIVPVLGTPYPDKIEI</sequence>
<dbReference type="Pfam" id="PF14594">
    <property type="entry name" value="Sipho_Gp37"/>
    <property type="match status" value="1"/>
</dbReference>
<keyword evidence="3" id="KW-1185">Reference proteome</keyword>
<dbReference type="Proteomes" id="UP000593890">
    <property type="component" value="Chromosome"/>
</dbReference>
<evidence type="ECO:0000259" key="1">
    <source>
        <dbReference type="Pfam" id="PF14594"/>
    </source>
</evidence>
<dbReference type="KEGG" id="sman:C12CBH8_14920"/>
<dbReference type="RefSeq" id="WP_215532933.1">
    <property type="nucleotide sequence ID" value="NZ_AP023321.1"/>
</dbReference>
<dbReference type="EMBL" id="AP023321">
    <property type="protein sequence ID" value="BCI60853.1"/>
    <property type="molecule type" value="Genomic_DNA"/>
</dbReference>